<evidence type="ECO:0000259" key="5">
    <source>
        <dbReference type="PROSITE" id="PS51464"/>
    </source>
</evidence>
<dbReference type="CDD" id="cd05013">
    <property type="entry name" value="SIS_RpiR"/>
    <property type="match status" value="1"/>
</dbReference>
<dbReference type="InterPro" id="IPR001347">
    <property type="entry name" value="SIS_dom"/>
</dbReference>
<feature type="domain" description="HTH rpiR-type" evidence="4">
    <location>
        <begin position="2"/>
        <end position="78"/>
    </location>
</feature>
<dbReference type="InterPro" id="IPR036388">
    <property type="entry name" value="WH-like_DNA-bd_sf"/>
</dbReference>
<dbReference type="PATRIC" id="fig|630626.3.peg.1488"/>
<evidence type="ECO:0000313" key="7">
    <source>
        <dbReference type="Proteomes" id="UP000001955"/>
    </source>
</evidence>
<dbReference type="RefSeq" id="WP_014715955.1">
    <property type="nucleotide sequence ID" value="NC_017910.1"/>
</dbReference>
<dbReference type="PANTHER" id="PTHR30514">
    <property type="entry name" value="GLUCOKINASE"/>
    <property type="match status" value="1"/>
</dbReference>
<dbReference type="InterPro" id="IPR035472">
    <property type="entry name" value="RpiR-like_SIS"/>
</dbReference>
<dbReference type="PROSITE" id="PS51464">
    <property type="entry name" value="SIS"/>
    <property type="match status" value="1"/>
</dbReference>
<evidence type="ECO:0000313" key="6">
    <source>
        <dbReference type="EMBL" id="AFJ46639.1"/>
    </source>
</evidence>
<dbReference type="PROSITE" id="PS51071">
    <property type="entry name" value="HTH_RPIR"/>
    <property type="match status" value="1"/>
</dbReference>
<organism evidence="6 7">
    <name type="scientific">Shimwellia blattae (strain ATCC 29907 / DSM 4481 / JCM 1650 / NBRC 105725 / CDC 9005-74)</name>
    <name type="common">Escherichia blattae</name>
    <dbReference type="NCBI Taxonomy" id="630626"/>
    <lineage>
        <taxon>Bacteria</taxon>
        <taxon>Pseudomonadati</taxon>
        <taxon>Pseudomonadota</taxon>
        <taxon>Gammaproteobacteria</taxon>
        <taxon>Enterobacterales</taxon>
        <taxon>Enterobacteriaceae</taxon>
        <taxon>Shimwellia</taxon>
    </lineage>
</organism>
<evidence type="ECO:0000259" key="4">
    <source>
        <dbReference type="PROSITE" id="PS51071"/>
    </source>
</evidence>
<dbReference type="AlphaFoldDB" id="I2B7Y5"/>
<keyword evidence="7" id="KW-1185">Reference proteome</keyword>
<dbReference type="GO" id="GO:0003677">
    <property type="term" value="F:DNA binding"/>
    <property type="evidence" value="ECO:0007669"/>
    <property type="project" value="UniProtKB-KW"/>
</dbReference>
<dbReference type="EMBL" id="CP001560">
    <property type="protein sequence ID" value="AFJ46639.1"/>
    <property type="molecule type" value="Genomic_DNA"/>
</dbReference>
<keyword evidence="2" id="KW-0238">DNA-binding</keyword>
<evidence type="ECO:0000256" key="3">
    <source>
        <dbReference type="ARBA" id="ARBA00023163"/>
    </source>
</evidence>
<dbReference type="Gene3D" id="3.40.50.10490">
    <property type="entry name" value="Glucose-6-phosphate isomerase like protein, domain 1"/>
    <property type="match status" value="1"/>
</dbReference>
<evidence type="ECO:0000256" key="1">
    <source>
        <dbReference type="ARBA" id="ARBA00023015"/>
    </source>
</evidence>
<accession>I2B7Y5</accession>
<dbReference type="InterPro" id="IPR000281">
    <property type="entry name" value="HTH_RpiR"/>
</dbReference>
<dbReference type="KEGG" id="ebt:EBL_c15420"/>
<dbReference type="PANTHER" id="PTHR30514:SF18">
    <property type="entry name" value="RPIR-FAMILY TRANSCRIPTIONAL REGULATOR"/>
    <property type="match status" value="1"/>
</dbReference>
<keyword evidence="1" id="KW-0805">Transcription regulation</keyword>
<dbReference type="InterPro" id="IPR009057">
    <property type="entry name" value="Homeodomain-like_sf"/>
</dbReference>
<dbReference type="SUPFAM" id="SSF46689">
    <property type="entry name" value="Homeodomain-like"/>
    <property type="match status" value="1"/>
</dbReference>
<evidence type="ECO:0000256" key="2">
    <source>
        <dbReference type="ARBA" id="ARBA00023125"/>
    </source>
</evidence>
<dbReference type="InterPro" id="IPR046348">
    <property type="entry name" value="SIS_dom_sf"/>
</dbReference>
<dbReference type="GO" id="GO:0097367">
    <property type="term" value="F:carbohydrate derivative binding"/>
    <property type="evidence" value="ECO:0007669"/>
    <property type="project" value="InterPro"/>
</dbReference>
<reference evidence="6 7" key="1">
    <citation type="journal article" date="2012" name="J. Bacteriol.">
        <title>Complete genome sequence of the B12-producing Shimwellia blattae strain DSM 4481, isolated from a cockroach.</title>
        <authorList>
            <person name="Brzuszkiewicz E."/>
            <person name="Waschkowitz T."/>
            <person name="Wiezer A."/>
            <person name="Daniel R."/>
        </authorList>
    </citation>
    <scope>NUCLEOTIDE SEQUENCE [LARGE SCALE GENOMIC DNA]</scope>
    <source>
        <strain evidence="7">ATCC 29907 / DSM 4481 / JCM 1650 / NBRC 105725 / CDC 9005-74</strain>
    </source>
</reference>
<dbReference type="STRING" id="630626.EBL_c15420"/>
<protein>
    <submittedName>
        <fullName evidence="6">Transcriptional regulator</fullName>
    </submittedName>
</protein>
<dbReference type="GO" id="GO:0003700">
    <property type="term" value="F:DNA-binding transcription factor activity"/>
    <property type="evidence" value="ECO:0007669"/>
    <property type="project" value="InterPro"/>
</dbReference>
<dbReference type="Proteomes" id="UP000001955">
    <property type="component" value="Chromosome"/>
</dbReference>
<dbReference type="HOGENOM" id="CLU_055769_1_3_6"/>
<dbReference type="Pfam" id="PF01418">
    <property type="entry name" value="HTH_6"/>
    <property type="match status" value="1"/>
</dbReference>
<proteinExistence type="predicted"/>
<keyword evidence="3" id="KW-0804">Transcription</keyword>
<feature type="domain" description="SIS" evidence="5">
    <location>
        <begin position="124"/>
        <end position="261"/>
    </location>
</feature>
<dbReference type="SUPFAM" id="SSF53697">
    <property type="entry name" value="SIS domain"/>
    <property type="match status" value="1"/>
</dbReference>
<dbReference type="eggNOG" id="COG1737">
    <property type="taxonomic scope" value="Bacteria"/>
</dbReference>
<dbReference type="Gene3D" id="1.10.10.10">
    <property type="entry name" value="Winged helix-like DNA-binding domain superfamily/Winged helix DNA-binding domain"/>
    <property type="match status" value="1"/>
</dbReference>
<dbReference type="GO" id="GO:1901135">
    <property type="term" value="P:carbohydrate derivative metabolic process"/>
    <property type="evidence" value="ECO:0007669"/>
    <property type="project" value="InterPro"/>
</dbReference>
<gene>
    <name evidence="6" type="ordered locus">EBL_c15420</name>
</gene>
<name>I2B7Y5_SHIBC</name>
<sequence>MMHPRQRIQQFLPLLTPELQRAAGFTLTHSHDVMTLSMRAYAQNAGVKPATLHRLAQRLGYEGWSALKNDFIASMTVSAESPTSRASRLVELNDTARLYDDMFAAHTRNMARCHDENRAAMGETIALMDNAEHVYICGFRASFPIAWSVYYVYRLFYKHVSLIDGFASNDEMFTRDIGPGDVLVIIGFAPYSRESLLVLEAARSVQATIIALTDSATSPLAVGATKSLWFPTDGPSFFPSVVAGMGVAESLLQRWLTATERRP</sequence>
<dbReference type="InterPro" id="IPR047640">
    <property type="entry name" value="RpiR-like"/>
</dbReference>
<dbReference type="Pfam" id="PF01380">
    <property type="entry name" value="SIS"/>
    <property type="match status" value="1"/>
</dbReference>